<dbReference type="GO" id="GO:0050511">
    <property type="term" value="F:undecaprenyldiphospho-muramoylpentapeptide beta-N-acetylglucosaminyltransferase activity"/>
    <property type="evidence" value="ECO:0007669"/>
    <property type="project" value="UniProtKB-UniRule"/>
</dbReference>
<evidence type="ECO:0000256" key="1">
    <source>
        <dbReference type="ARBA" id="ARBA00022475"/>
    </source>
</evidence>
<dbReference type="Gene3D" id="3.40.50.2000">
    <property type="entry name" value="Glycogen Phosphorylase B"/>
    <property type="match status" value="2"/>
</dbReference>
<dbReference type="GO" id="GO:0071555">
    <property type="term" value="P:cell wall organization"/>
    <property type="evidence" value="ECO:0007669"/>
    <property type="project" value="UniProtKB-KW"/>
</dbReference>
<dbReference type="InterPro" id="IPR006009">
    <property type="entry name" value="GlcNAc_MurG"/>
</dbReference>
<organism evidence="13 14">
    <name type="scientific">Luteimonas granuli</name>
    <dbReference type="NCBI Taxonomy" id="1176533"/>
    <lineage>
        <taxon>Bacteria</taxon>
        <taxon>Pseudomonadati</taxon>
        <taxon>Pseudomonadota</taxon>
        <taxon>Gammaproteobacteria</taxon>
        <taxon>Lysobacterales</taxon>
        <taxon>Lysobacteraceae</taxon>
        <taxon>Luteimonas</taxon>
    </lineage>
</organism>
<dbReference type="RefSeq" id="WP_144891097.1">
    <property type="nucleotide sequence ID" value="NZ_CP042218.1"/>
</dbReference>
<dbReference type="GO" id="GO:0051301">
    <property type="term" value="P:cell division"/>
    <property type="evidence" value="ECO:0007669"/>
    <property type="project" value="UniProtKB-KW"/>
</dbReference>
<keyword evidence="2 10" id="KW-0132">Cell division</keyword>
<dbReference type="AlphaFoldDB" id="A0A518N3A2"/>
<dbReference type="GO" id="GO:0005886">
    <property type="term" value="C:plasma membrane"/>
    <property type="evidence" value="ECO:0007669"/>
    <property type="project" value="UniProtKB-SubCell"/>
</dbReference>
<name>A0A518N3A2_9GAMM</name>
<evidence type="ECO:0000256" key="3">
    <source>
        <dbReference type="ARBA" id="ARBA00022676"/>
    </source>
</evidence>
<comment type="caution">
    <text evidence="10">Lacks conserved residue(s) required for the propagation of feature annotation.</text>
</comment>
<dbReference type="SUPFAM" id="SSF53756">
    <property type="entry name" value="UDP-Glycosyltransferase/glycogen phosphorylase"/>
    <property type="match status" value="1"/>
</dbReference>
<feature type="binding site" evidence="10">
    <location>
        <position position="173"/>
    </location>
    <ligand>
        <name>UDP-N-acetyl-alpha-D-glucosamine</name>
        <dbReference type="ChEBI" id="CHEBI:57705"/>
    </ligand>
</feature>
<keyword evidence="4 10" id="KW-0808">Transferase</keyword>
<keyword evidence="3 10" id="KW-0328">Glycosyltransferase</keyword>
<feature type="binding site" evidence="10">
    <location>
        <position position="303"/>
    </location>
    <ligand>
        <name>UDP-N-acetyl-alpha-D-glucosamine</name>
        <dbReference type="ChEBI" id="CHEBI:57705"/>
    </ligand>
</feature>
<feature type="domain" description="Glycosyltransferase family 28 N-terminal" evidence="11">
    <location>
        <begin position="14"/>
        <end position="148"/>
    </location>
</feature>
<dbReference type="KEGG" id="lug:FPZ22_05350"/>
<evidence type="ECO:0000256" key="7">
    <source>
        <dbReference type="ARBA" id="ARBA00023136"/>
    </source>
</evidence>
<keyword evidence="9 10" id="KW-0961">Cell wall biogenesis/degradation</keyword>
<dbReference type="OrthoDB" id="9808936at2"/>
<evidence type="ECO:0000259" key="11">
    <source>
        <dbReference type="Pfam" id="PF03033"/>
    </source>
</evidence>
<dbReference type="GO" id="GO:0008360">
    <property type="term" value="P:regulation of cell shape"/>
    <property type="evidence" value="ECO:0007669"/>
    <property type="project" value="UniProtKB-KW"/>
</dbReference>
<dbReference type="GO" id="GO:0051991">
    <property type="term" value="F:UDP-N-acetyl-D-glucosamine:N-acetylmuramoyl-L-alanyl-D-glutamyl-meso-2,6-diaminopimelyl-D-alanyl-D-alanine-diphosphoundecaprenol 4-beta-N-acetylglucosaminlytransferase activity"/>
    <property type="evidence" value="ECO:0007669"/>
    <property type="project" value="RHEA"/>
</dbReference>
<comment type="similarity">
    <text evidence="10">Belongs to the glycosyltransferase 28 family. MurG subfamily.</text>
</comment>
<feature type="domain" description="Glycosyl transferase family 28 C-terminal" evidence="12">
    <location>
        <begin position="195"/>
        <end position="340"/>
    </location>
</feature>
<dbReference type="GO" id="GO:0005975">
    <property type="term" value="P:carbohydrate metabolic process"/>
    <property type="evidence" value="ECO:0007669"/>
    <property type="project" value="InterPro"/>
</dbReference>
<dbReference type="EC" id="2.4.1.227" evidence="10"/>
<dbReference type="EMBL" id="CP042218">
    <property type="protein sequence ID" value="QDW66392.1"/>
    <property type="molecule type" value="Genomic_DNA"/>
</dbReference>
<dbReference type="HAMAP" id="MF_00033">
    <property type="entry name" value="MurG"/>
    <property type="match status" value="1"/>
</dbReference>
<proteinExistence type="inferred from homology"/>
<evidence type="ECO:0000313" key="14">
    <source>
        <dbReference type="Proteomes" id="UP000316584"/>
    </source>
</evidence>
<dbReference type="InterPro" id="IPR004276">
    <property type="entry name" value="GlycoTrans_28_N"/>
</dbReference>
<evidence type="ECO:0000256" key="6">
    <source>
        <dbReference type="ARBA" id="ARBA00022984"/>
    </source>
</evidence>
<reference evidence="13 14" key="1">
    <citation type="submission" date="2019-07" db="EMBL/GenBank/DDBJ databases">
        <title>Full genome sequence of Luteimonas sp. Gr-4.</title>
        <authorList>
            <person name="Im W.-T."/>
        </authorList>
    </citation>
    <scope>NUCLEOTIDE SEQUENCE [LARGE SCALE GENOMIC DNA]</scope>
    <source>
        <strain evidence="13 14">Gr-4</strain>
    </source>
</reference>
<dbReference type="CDD" id="cd03785">
    <property type="entry name" value="GT28_MurG"/>
    <property type="match status" value="1"/>
</dbReference>
<comment type="function">
    <text evidence="10">Cell wall formation. Catalyzes the transfer of a GlcNAc subunit on undecaprenyl-pyrophosphoryl-MurNAc-pentapeptide (lipid intermediate I) to form undecaprenyl-pyrophosphoryl-MurNAc-(pentapeptide)GlcNAc (lipid intermediate II).</text>
</comment>
<dbReference type="Pfam" id="PF03033">
    <property type="entry name" value="Glyco_transf_28"/>
    <property type="match status" value="1"/>
</dbReference>
<feature type="binding site" evidence="10">
    <location>
        <begin position="20"/>
        <end position="22"/>
    </location>
    <ligand>
        <name>UDP-N-acetyl-alpha-D-glucosamine</name>
        <dbReference type="ChEBI" id="CHEBI:57705"/>
    </ligand>
</feature>
<evidence type="ECO:0000256" key="2">
    <source>
        <dbReference type="ARBA" id="ARBA00022618"/>
    </source>
</evidence>
<evidence type="ECO:0000256" key="10">
    <source>
        <dbReference type="HAMAP-Rule" id="MF_00033"/>
    </source>
</evidence>
<keyword evidence="6 10" id="KW-0573">Peptidoglycan synthesis</keyword>
<evidence type="ECO:0000256" key="5">
    <source>
        <dbReference type="ARBA" id="ARBA00022960"/>
    </source>
</evidence>
<accession>A0A518N3A2</accession>
<keyword evidence="8 10" id="KW-0131">Cell cycle</keyword>
<dbReference type="InterPro" id="IPR007235">
    <property type="entry name" value="Glyco_trans_28_C"/>
</dbReference>
<evidence type="ECO:0000259" key="12">
    <source>
        <dbReference type="Pfam" id="PF04101"/>
    </source>
</evidence>
<evidence type="ECO:0000256" key="9">
    <source>
        <dbReference type="ARBA" id="ARBA00023316"/>
    </source>
</evidence>
<comment type="subcellular location">
    <subcellularLocation>
        <location evidence="10">Cell membrane</location>
        <topology evidence="10">Peripheral membrane protein</topology>
        <orientation evidence="10">Cytoplasmic side</orientation>
    </subcellularLocation>
</comment>
<feature type="binding site" evidence="10">
    <location>
        <position position="201"/>
    </location>
    <ligand>
        <name>UDP-N-acetyl-alpha-D-glucosamine</name>
        <dbReference type="ChEBI" id="CHEBI:57705"/>
    </ligand>
</feature>
<comment type="pathway">
    <text evidence="10">Cell wall biogenesis; peptidoglycan biosynthesis.</text>
</comment>
<dbReference type="GO" id="GO:0009252">
    <property type="term" value="P:peptidoglycan biosynthetic process"/>
    <property type="evidence" value="ECO:0007669"/>
    <property type="project" value="UniProtKB-UniRule"/>
</dbReference>
<dbReference type="PANTHER" id="PTHR21015:SF22">
    <property type="entry name" value="GLYCOSYLTRANSFERASE"/>
    <property type="match status" value="1"/>
</dbReference>
<evidence type="ECO:0000256" key="4">
    <source>
        <dbReference type="ARBA" id="ARBA00022679"/>
    </source>
</evidence>
<keyword evidence="7 10" id="KW-0472">Membrane</keyword>
<dbReference type="Proteomes" id="UP000316584">
    <property type="component" value="Chromosome"/>
</dbReference>
<gene>
    <name evidence="10" type="primary">murG</name>
    <name evidence="13" type="ORF">FPZ22_05350</name>
</gene>
<dbReference type="UniPathway" id="UPA00219"/>
<evidence type="ECO:0000256" key="8">
    <source>
        <dbReference type="ARBA" id="ARBA00023306"/>
    </source>
</evidence>
<keyword evidence="14" id="KW-1185">Reference proteome</keyword>
<sequence length="399" mass="41027">MHGNAARAGRATVGLAAGGTGGHLFPAEALARELQARGHEVVIYTESRGARFTRALEGLPHVVLPARSLAGGLGGKLAAAAVIARATLLARADMKRRGVAVLAGFGGYPSFAPALAARSLGLPLLLHEQGSRLSMANRWLLRFADRVATSFGAIAGVEAGARHKLVETGNPVRASILEAAHAAYPPLADGAPLHLLVVGGSQGAAVFGRVVPPALRALPEPLRARLRLSLQYRGDDADAVAAALRDAGVQVELRPFFDDMAARLRDAHLVVTRAGATTIADLLVVGRPAILVPIPQGGSREEQRGNAEALERLGAGWCMREDDGGFTAEALAARLHALFAGAEVDAPAGGTVRAPDDAPLTKAAAAAARLGRPDAAVRLADEVESLLAVPKPSATAGRS</sequence>
<keyword evidence="5 10" id="KW-0133">Cell shape</keyword>
<keyword evidence="1 10" id="KW-1003">Cell membrane</keyword>
<dbReference type="PANTHER" id="PTHR21015">
    <property type="entry name" value="UDP-N-ACETYLGLUCOSAMINE--N-ACETYLMURAMYL-(PENTAPEPTIDE) PYROPHOSPHORYL-UNDECAPRENOL N-ACETYLGLUCOSAMINE TRANSFERASE 1"/>
    <property type="match status" value="1"/>
</dbReference>
<evidence type="ECO:0000313" key="13">
    <source>
        <dbReference type="EMBL" id="QDW66392.1"/>
    </source>
</evidence>
<comment type="catalytic activity">
    <reaction evidence="10">
        <text>di-trans,octa-cis-undecaprenyl diphospho-N-acetyl-alpha-D-muramoyl-L-alanyl-D-glutamyl-meso-2,6-diaminopimeloyl-D-alanyl-D-alanine + UDP-N-acetyl-alpha-D-glucosamine = di-trans,octa-cis-undecaprenyl diphospho-[N-acetyl-alpha-D-glucosaminyl-(1-&gt;4)]-N-acetyl-alpha-D-muramoyl-L-alanyl-D-glutamyl-meso-2,6-diaminopimeloyl-D-alanyl-D-alanine + UDP + H(+)</text>
        <dbReference type="Rhea" id="RHEA:31227"/>
        <dbReference type="ChEBI" id="CHEBI:15378"/>
        <dbReference type="ChEBI" id="CHEBI:57705"/>
        <dbReference type="ChEBI" id="CHEBI:58223"/>
        <dbReference type="ChEBI" id="CHEBI:61387"/>
        <dbReference type="ChEBI" id="CHEBI:61388"/>
        <dbReference type="EC" id="2.4.1.227"/>
    </reaction>
</comment>
<protein>
    <recommendedName>
        <fullName evidence="10">UDP-N-acetylglucosamine--N-acetylmuramyl-(pentapeptide) pyrophosphoryl-undecaprenol N-acetylglucosamine transferase</fullName>
        <ecNumber evidence="10">2.4.1.227</ecNumber>
    </recommendedName>
    <alternativeName>
        <fullName evidence="10">Undecaprenyl-PP-MurNAc-pentapeptide-UDPGlcNAc GlcNAc transferase</fullName>
    </alternativeName>
</protein>
<dbReference type="Pfam" id="PF04101">
    <property type="entry name" value="Glyco_tran_28_C"/>
    <property type="match status" value="1"/>
</dbReference>